<evidence type="ECO:0000313" key="2">
    <source>
        <dbReference type="EMBL" id="EHQ30001.1"/>
    </source>
</evidence>
<feature type="signal peptide" evidence="1">
    <location>
        <begin position="1"/>
        <end position="18"/>
    </location>
</feature>
<keyword evidence="1" id="KW-0732">Signal</keyword>
<sequence length="181" mass="20715">MKRLLLIALLILPSLLRAQVKQQIARVDTIPGHGYEIMYVGKHEKLTTRTSDGEIQSLDYFNSIEYNWPKAKFKIDSIYNLKQGWRLSTTAQLKTIFKITQAIMNQKDIRIGSYDFIGINGLFWCNNSPDGSFNDLDNLAVAGSQNSREFEVERGSGKDYATSDEGYGLVYKEQLLMVRKY</sequence>
<dbReference type="STRING" id="714943.Mucpa_5941"/>
<evidence type="ECO:0000313" key="3">
    <source>
        <dbReference type="Proteomes" id="UP000002774"/>
    </source>
</evidence>
<proteinExistence type="predicted"/>
<accession>H1YAW8</accession>
<dbReference type="HOGENOM" id="CLU_1487455_0_0_10"/>
<name>H1YAW8_9SPHI</name>
<dbReference type="RefSeq" id="WP_008511505.1">
    <property type="nucleotide sequence ID" value="NZ_CM001403.1"/>
</dbReference>
<dbReference type="OrthoDB" id="9879118at2"/>
<feature type="chain" id="PRO_5003557188" evidence="1">
    <location>
        <begin position="19"/>
        <end position="181"/>
    </location>
</feature>
<evidence type="ECO:0000256" key="1">
    <source>
        <dbReference type="SAM" id="SignalP"/>
    </source>
</evidence>
<dbReference type="Proteomes" id="UP000002774">
    <property type="component" value="Chromosome"/>
</dbReference>
<gene>
    <name evidence="2" type="ORF">Mucpa_5941</name>
</gene>
<keyword evidence="3" id="KW-1185">Reference proteome</keyword>
<protein>
    <submittedName>
        <fullName evidence="2">Uncharacterized protein</fullName>
    </submittedName>
</protein>
<dbReference type="AlphaFoldDB" id="H1YAW8"/>
<organism evidence="2 3">
    <name type="scientific">Mucilaginibacter paludis DSM 18603</name>
    <dbReference type="NCBI Taxonomy" id="714943"/>
    <lineage>
        <taxon>Bacteria</taxon>
        <taxon>Pseudomonadati</taxon>
        <taxon>Bacteroidota</taxon>
        <taxon>Sphingobacteriia</taxon>
        <taxon>Sphingobacteriales</taxon>
        <taxon>Sphingobacteriaceae</taxon>
        <taxon>Mucilaginibacter</taxon>
    </lineage>
</organism>
<reference evidence="2" key="1">
    <citation type="submission" date="2011-09" db="EMBL/GenBank/DDBJ databases">
        <title>The permanent draft genome of Mucilaginibacter paludis DSM 18603.</title>
        <authorList>
            <consortium name="US DOE Joint Genome Institute (JGI-PGF)"/>
            <person name="Lucas S."/>
            <person name="Han J."/>
            <person name="Lapidus A."/>
            <person name="Bruce D."/>
            <person name="Goodwin L."/>
            <person name="Pitluck S."/>
            <person name="Peters L."/>
            <person name="Kyrpides N."/>
            <person name="Mavromatis K."/>
            <person name="Ivanova N."/>
            <person name="Mikhailova N."/>
            <person name="Held B."/>
            <person name="Detter J.C."/>
            <person name="Tapia R."/>
            <person name="Han C."/>
            <person name="Land M."/>
            <person name="Hauser L."/>
            <person name="Markowitz V."/>
            <person name="Cheng J.-F."/>
            <person name="Hugenholtz P."/>
            <person name="Woyke T."/>
            <person name="Wu D."/>
            <person name="Tindall B."/>
            <person name="Brambilla E."/>
            <person name="Klenk H.-P."/>
            <person name="Eisen J.A."/>
        </authorList>
    </citation>
    <scope>NUCLEOTIDE SEQUENCE [LARGE SCALE GENOMIC DNA]</scope>
    <source>
        <strain evidence="2">DSM 18603</strain>
    </source>
</reference>
<dbReference type="EMBL" id="CM001403">
    <property type="protein sequence ID" value="EHQ30001.1"/>
    <property type="molecule type" value="Genomic_DNA"/>
</dbReference>